<gene>
    <name evidence="2" type="ORF">FISHEDRAFT_59024</name>
</gene>
<dbReference type="AlphaFoldDB" id="A0A0D7ABH9"/>
<dbReference type="EMBL" id="KN881851">
    <property type="protein sequence ID" value="KIY48193.1"/>
    <property type="molecule type" value="Genomic_DNA"/>
</dbReference>
<proteinExistence type="predicted"/>
<accession>A0A0D7ABH9</accession>
<sequence length="231" mass="26137">MRELIDNKHRCFVPGEIVSSHVLEIVAPDPPVERYEDLPCLDGDRNVICEYLYVSLDPEDEVHESNIIMGRHAITPDLHEEFERALREGSNSDFVHLSALRKDFSLQQPPSLISIFPLKSMPRVYLGANPVFVMLNTGATIDEILKCDPKRNLQSELRARFQGTPDELLVDEIWSTLRVCQELYDCCFSDASMEQNIDAEDSPYLPDEHSAPSSDATQNSSPLRSKSGYPD</sequence>
<feature type="compositionally biased region" description="Polar residues" evidence="1">
    <location>
        <begin position="211"/>
        <end position="224"/>
    </location>
</feature>
<organism evidence="2 3">
    <name type="scientific">Fistulina hepatica ATCC 64428</name>
    <dbReference type="NCBI Taxonomy" id="1128425"/>
    <lineage>
        <taxon>Eukaryota</taxon>
        <taxon>Fungi</taxon>
        <taxon>Dikarya</taxon>
        <taxon>Basidiomycota</taxon>
        <taxon>Agaricomycotina</taxon>
        <taxon>Agaricomycetes</taxon>
        <taxon>Agaricomycetidae</taxon>
        <taxon>Agaricales</taxon>
        <taxon>Fistulinaceae</taxon>
        <taxon>Fistulina</taxon>
    </lineage>
</organism>
<evidence type="ECO:0000313" key="2">
    <source>
        <dbReference type="EMBL" id="KIY48193.1"/>
    </source>
</evidence>
<evidence type="ECO:0000313" key="3">
    <source>
        <dbReference type="Proteomes" id="UP000054144"/>
    </source>
</evidence>
<protein>
    <submittedName>
        <fullName evidence="2">Uncharacterized protein</fullName>
    </submittedName>
</protein>
<feature type="region of interest" description="Disordered" evidence="1">
    <location>
        <begin position="198"/>
        <end position="231"/>
    </location>
</feature>
<name>A0A0D7ABH9_9AGAR</name>
<keyword evidence="3" id="KW-1185">Reference proteome</keyword>
<dbReference type="Proteomes" id="UP000054144">
    <property type="component" value="Unassembled WGS sequence"/>
</dbReference>
<reference evidence="2 3" key="1">
    <citation type="journal article" date="2015" name="Fungal Genet. Biol.">
        <title>Evolution of novel wood decay mechanisms in Agaricales revealed by the genome sequences of Fistulina hepatica and Cylindrobasidium torrendii.</title>
        <authorList>
            <person name="Floudas D."/>
            <person name="Held B.W."/>
            <person name="Riley R."/>
            <person name="Nagy L.G."/>
            <person name="Koehler G."/>
            <person name="Ransdell A.S."/>
            <person name="Younus H."/>
            <person name="Chow J."/>
            <person name="Chiniquy J."/>
            <person name="Lipzen A."/>
            <person name="Tritt A."/>
            <person name="Sun H."/>
            <person name="Haridas S."/>
            <person name="LaButti K."/>
            <person name="Ohm R.A."/>
            <person name="Kues U."/>
            <person name="Blanchette R.A."/>
            <person name="Grigoriev I.V."/>
            <person name="Minto R.E."/>
            <person name="Hibbett D.S."/>
        </authorList>
    </citation>
    <scope>NUCLEOTIDE SEQUENCE [LARGE SCALE GENOMIC DNA]</scope>
    <source>
        <strain evidence="2 3">ATCC 64428</strain>
    </source>
</reference>
<evidence type="ECO:0000256" key="1">
    <source>
        <dbReference type="SAM" id="MobiDB-lite"/>
    </source>
</evidence>